<keyword evidence="1" id="KW-1133">Transmembrane helix</keyword>
<sequence length="223" mass="26080">MRKMLDVFNESWFIYGSIYDDYYNNVDKEVRLLATSNKSVLFASITYDKSIYFHLLYKTDLIRYETGVADYSCHSVPDKISRSQDFWQTDVKNRYWLKISVLFMNAAGLDQIWNSWSKWVFTFEYMMEERQRIKEGKWIGESLFHKKELGPAYINVQEFGGFLILALCPIITSIMLLALEFCAKYRIDHQNGTKVKIIRPITTIMVEGCTVQPSNSGVSTELC</sequence>
<evidence type="ECO:0000313" key="3">
    <source>
        <dbReference type="Proteomes" id="UP001642540"/>
    </source>
</evidence>
<dbReference type="Proteomes" id="UP001642540">
    <property type="component" value="Unassembled WGS sequence"/>
</dbReference>
<protein>
    <submittedName>
        <fullName evidence="2">Uncharacterized protein</fullName>
    </submittedName>
</protein>
<accession>A0ABP1S417</accession>
<organism evidence="2 3">
    <name type="scientific">Orchesella dallaii</name>
    <dbReference type="NCBI Taxonomy" id="48710"/>
    <lineage>
        <taxon>Eukaryota</taxon>
        <taxon>Metazoa</taxon>
        <taxon>Ecdysozoa</taxon>
        <taxon>Arthropoda</taxon>
        <taxon>Hexapoda</taxon>
        <taxon>Collembola</taxon>
        <taxon>Entomobryomorpha</taxon>
        <taxon>Entomobryoidea</taxon>
        <taxon>Orchesellidae</taxon>
        <taxon>Orchesellinae</taxon>
        <taxon>Orchesella</taxon>
    </lineage>
</organism>
<keyword evidence="3" id="KW-1185">Reference proteome</keyword>
<reference evidence="2 3" key="1">
    <citation type="submission" date="2024-08" db="EMBL/GenBank/DDBJ databases">
        <authorList>
            <person name="Cucini C."/>
            <person name="Frati F."/>
        </authorList>
    </citation>
    <scope>NUCLEOTIDE SEQUENCE [LARGE SCALE GENOMIC DNA]</scope>
</reference>
<proteinExistence type="predicted"/>
<comment type="caution">
    <text evidence="2">The sequence shown here is derived from an EMBL/GenBank/DDBJ whole genome shotgun (WGS) entry which is preliminary data.</text>
</comment>
<evidence type="ECO:0000313" key="2">
    <source>
        <dbReference type="EMBL" id="CAL8143431.1"/>
    </source>
</evidence>
<feature type="transmembrane region" description="Helical" evidence="1">
    <location>
        <begin position="159"/>
        <end position="179"/>
    </location>
</feature>
<gene>
    <name evidence="2" type="ORF">ODALV1_LOCUS29566</name>
</gene>
<evidence type="ECO:0000256" key="1">
    <source>
        <dbReference type="SAM" id="Phobius"/>
    </source>
</evidence>
<dbReference type="EMBL" id="CAXLJM020000156">
    <property type="protein sequence ID" value="CAL8143431.1"/>
    <property type="molecule type" value="Genomic_DNA"/>
</dbReference>
<keyword evidence="1" id="KW-0472">Membrane</keyword>
<name>A0ABP1S417_9HEXA</name>
<keyword evidence="1" id="KW-0812">Transmembrane</keyword>